<evidence type="ECO:0000256" key="2">
    <source>
        <dbReference type="ARBA" id="ARBA00022448"/>
    </source>
</evidence>
<evidence type="ECO:0000256" key="6">
    <source>
        <dbReference type="ARBA" id="ARBA00023136"/>
    </source>
</evidence>
<dbReference type="PROSITE" id="PS50928">
    <property type="entry name" value="ABC_TM1"/>
    <property type="match status" value="2"/>
</dbReference>
<comment type="caution">
    <text evidence="9">The sequence shown here is derived from an EMBL/GenBank/DDBJ whole genome shotgun (WGS) entry which is preliminary data.</text>
</comment>
<feature type="transmembrane region" description="Helical" evidence="7">
    <location>
        <begin position="157"/>
        <end position="184"/>
    </location>
</feature>
<accession>A0ABU4WEZ6</accession>
<sequence>MIKYILKRLFSLIPLLLGISMLVFLLMYIAPGDFLSQARNSKDISPEVVRQQEIQLGLDKPWYVQYGRWLNSVSPVKTSLLLPEGEKSGHSLVYFGTPDFGYSWSYKIPVSKLLGQRAFSTFLLSLITVLITYLVAIPLGVLAAVKRGGFFDRISSFLAYASLSIPYFFLALLAVLFAAVSGAFPTGGQTSIMYDFLSPASKFADYAKHLILPVFVLSIGGIASVMRVMRGNFLEYMSSEFATTARAKGLGENAVMFRHVLRNAVNPIITSFGFAFSGLLSGALLVENVMNYPGLGQLVYTAIVRQDQYVVMAGVVIGCVMLVAGQLLADILLAFADPRIRLENEKVPHKLLAFIALFILAIVVAFSWIAEAHPDAFSWVKWLAVLIGKILFAVLLLVLIVALLWAAKYFCKNFLLKILKVPRGAVAFSVLLLFYLGAVFADFLAPYEASVPRLSTPFHPPSQIFFKDGRLYAQIYENVDPSASKYVAVEGAGVPIKFFADKPGAKLLGFIPISKCLFGADSPDPDARIYLLGSDATGRDVFSRLLYGAQISLSIGFIGIAITMVIGFLVGGLSGYFGGAFDFVSMRFVEFLMSVPSLYLLLAMRSALAPHFSSSQMYVMIVIILAAIGWAGSARVIRGMSLSLSKRQFVQAARAMGESPVRIILKHFLPNVLGFLIVSATLSIPAYILGEAALSFLGLGIQEPSASWGLMLSQAQNDTKILMLGFWWMLTPGIAIFITVLSFNVLGDLLLSIANPKTVKRN</sequence>
<dbReference type="Proteomes" id="UP001275932">
    <property type="component" value="Unassembled WGS sequence"/>
</dbReference>
<keyword evidence="10" id="KW-1185">Reference proteome</keyword>
<dbReference type="Pfam" id="PF00528">
    <property type="entry name" value="BPD_transp_1"/>
    <property type="match status" value="2"/>
</dbReference>
<feature type="domain" description="ABC transmembrane type-1" evidence="8">
    <location>
        <begin position="118"/>
        <end position="328"/>
    </location>
</feature>
<feature type="transmembrane region" description="Helical" evidence="7">
    <location>
        <begin position="672"/>
        <end position="701"/>
    </location>
</feature>
<dbReference type="PANTHER" id="PTHR30465">
    <property type="entry name" value="INNER MEMBRANE ABC TRANSPORTER"/>
    <property type="match status" value="1"/>
</dbReference>
<evidence type="ECO:0000259" key="8">
    <source>
        <dbReference type="PROSITE" id="PS50928"/>
    </source>
</evidence>
<feature type="transmembrane region" description="Helical" evidence="7">
    <location>
        <begin position="12"/>
        <end position="30"/>
    </location>
</feature>
<dbReference type="CDD" id="cd06261">
    <property type="entry name" value="TM_PBP2"/>
    <property type="match status" value="2"/>
</dbReference>
<gene>
    <name evidence="9" type="ORF">MOX91_02920</name>
</gene>
<dbReference type="SUPFAM" id="SSF161098">
    <property type="entry name" value="MetI-like"/>
    <property type="match status" value="2"/>
</dbReference>
<feature type="domain" description="ABC transmembrane type-1" evidence="8">
    <location>
        <begin position="549"/>
        <end position="747"/>
    </location>
</feature>
<feature type="transmembrane region" description="Helical" evidence="7">
    <location>
        <begin position="122"/>
        <end position="145"/>
    </location>
</feature>
<keyword evidence="3" id="KW-1003">Cell membrane</keyword>
<dbReference type="InterPro" id="IPR000515">
    <property type="entry name" value="MetI-like"/>
</dbReference>
<evidence type="ECO:0000313" key="10">
    <source>
        <dbReference type="Proteomes" id="UP001275932"/>
    </source>
</evidence>
<keyword evidence="2 7" id="KW-0813">Transport</keyword>
<dbReference type="InterPro" id="IPR035906">
    <property type="entry name" value="MetI-like_sf"/>
</dbReference>
<feature type="transmembrane region" description="Helical" evidence="7">
    <location>
        <begin position="351"/>
        <end position="370"/>
    </location>
</feature>
<feature type="transmembrane region" description="Helical" evidence="7">
    <location>
        <begin position="264"/>
        <end position="286"/>
    </location>
</feature>
<feature type="transmembrane region" description="Helical" evidence="7">
    <location>
        <begin position="425"/>
        <end position="445"/>
    </location>
</feature>
<name>A0ABU4WEZ6_9BACT</name>
<feature type="transmembrane region" description="Helical" evidence="7">
    <location>
        <begin position="210"/>
        <end position="229"/>
    </location>
</feature>
<dbReference type="Gene3D" id="1.10.3720.10">
    <property type="entry name" value="MetI-like"/>
    <property type="match status" value="2"/>
</dbReference>
<evidence type="ECO:0000256" key="5">
    <source>
        <dbReference type="ARBA" id="ARBA00022989"/>
    </source>
</evidence>
<feature type="transmembrane region" description="Helical" evidence="7">
    <location>
        <begin position="617"/>
        <end position="637"/>
    </location>
</feature>
<keyword evidence="6 7" id="KW-0472">Membrane</keyword>
<proteinExistence type="inferred from homology"/>
<evidence type="ECO:0000256" key="3">
    <source>
        <dbReference type="ARBA" id="ARBA00022475"/>
    </source>
</evidence>
<evidence type="ECO:0000313" key="9">
    <source>
        <dbReference type="EMBL" id="MDX8415131.1"/>
    </source>
</evidence>
<feature type="transmembrane region" description="Helical" evidence="7">
    <location>
        <begin position="309"/>
        <end position="335"/>
    </location>
</feature>
<protein>
    <submittedName>
        <fullName evidence="9">ABC transporter permease subunit</fullName>
    </submittedName>
</protein>
<feature type="transmembrane region" description="Helical" evidence="7">
    <location>
        <begin position="721"/>
        <end position="751"/>
    </location>
</feature>
<dbReference type="RefSeq" id="WP_370396579.1">
    <property type="nucleotide sequence ID" value="NZ_JALBUT010000003.1"/>
</dbReference>
<organism evidence="9 10">
    <name type="scientific">Intestinicryptomonas porci</name>
    <dbReference type="NCBI Taxonomy" id="2926320"/>
    <lineage>
        <taxon>Bacteria</taxon>
        <taxon>Pseudomonadati</taxon>
        <taxon>Verrucomicrobiota</taxon>
        <taxon>Opitutia</taxon>
        <taxon>Opitutales</taxon>
        <taxon>Intestinicryptomonaceae</taxon>
        <taxon>Intestinicryptomonas</taxon>
    </lineage>
</organism>
<evidence type="ECO:0000256" key="4">
    <source>
        <dbReference type="ARBA" id="ARBA00022692"/>
    </source>
</evidence>
<feature type="transmembrane region" description="Helical" evidence="7">
    <location>
        <begin position="382"/>
        <end position="405"/>
    </location>
</feature>
<reference evidence="9 10" key="1">
    <citation type="submission" date="2022-03" db="EMBL/GenBank/DDBJ databases">
        <title>Novel taxa within the pig intestine.</title>
        <authorList>
            <person name="Wylensek D."/>
            <person name="Bishof K."/>
            <person name="Afrizal A."/>
            <person name="Clavel T."/>
        </authorList>
    </citation>
    <scope>NUCLEOTIDE SEQUENCE [LARGE SCALE GENOMIC DNA]</scope>
    <source>
        <strain evidence="9 10">CLA-KB-P66</strain>
    </source>
</reference>
<evidence type="ECO:0000256" key="1">
    <source>
        <dbReference type="ARBA" id="ARBA00004651"/>
    </source>
</evidence>
<feature type="transmembrane region" description="Helical" evidence="7">
    <location>
        <begin position="588"/>
        <end position="605"/>
    </location>
</feature>
<dbReference type="EMBL" id="JALBUT010000003">
    <property type="protein sequence ID" value="MDX8415131.1"/>
    <property type="molecule type" value="Genomic_DNA"/>
</dbReference>
<keyword evidence="4 7" id="KW-0812">Transmembrane</keyword>
<feature type="transmembrane region" description="Helical" evidence="7">
    <location>
        <begin position="551"/>
        <end position="576"/>
    </location>
</feature>
<evidence type="ECO:0000256" key="7">
    <source>
        <dbReference type="RuleBase" id="RU363032"/>
    </source>
</evidence>
<dbReference type="InterPro" id="IPR045621">
    <property type="entry name" value="BPD_transp_1_N"/>
</dbReference>
<comment type="similarity">
    <text evidence="7">Belongs to the binding-protein-dependent transport system permease family.</text>
</comment>
<dbReference type="PANTHER" id="PTHR30465:SF0">
    <property type="entry name" value="OLIGOPEPTIDE TRANSPORT SYSTEM PERMEASE PROTEIN APPB"/>
    <property type="match status" value="1"/>
</dbReference>
<comment type="subcellular location">
    <subcellularLocation>
        <location evidence="1 7">Cell membrane</location>
        <topology evidence="1 7">Multi-pass membrane protein</topology>
    </subcellularLocation>
</comment>
<keyword evidence="5 7" id="KW-1133">Transmembrane helix</keyword>
<dbReference type="Pfam" id="PF19300">
    <property type="entry name" value="BPD_transp_1_N"/>
    <property type="match status" value="1"/>
</dbReference>